<dbReference type="Proteomes" id="UP000605568">
    <property type="component" value="Unassembled WGS sequence"/>
</dbReference>
<dbReference type="InterPro" id="IPR011989">
    <property type="entry name" value="ARM-like"/>
</dbReference>
<dbReference type="EMBL" id="BNAR01000030">
    <property type="protein sequence ID" value="GHH63171.1"/>
    <property type="molecule type" value="Genomic_DNA"/>
</dbReference>
<keyword evidence="2" id="KW-1185">Reference proteome</keyword>
<evidence type="ECO:0008006" key="3">
    <source>
        <dbReference type="Google" id="ProtNLM"/>
    </source>
</evidence>
<evidence type="ECO:0000313" key="1">
    <source>
        <dbReference type="EMBL" id="GHH63171.1"/>
    </source>
</evidence>
<proteinExistence type="predicted"/>
<name>A0ABQ3MUE7_9PSEU</name>
<evidence type="ECO:0000313" key="2">
    <source>
        <dbReference type="Proteomes" id="UP000605568"/>
    </source>
</evidence>
<dbReference type="SUPFAM" id="SSF48371">
    <property type="entry name" value="ARM repeat"/>
    <property type="match status" value="1"/>
</dbReference>
<dbReference type="InterPro" id="IPR016024">
    <property type="entry name" value="ARM-type_fold"/>
</dbReference>
<comment type="caution">
    <text evidence="1">The sequence shown here is derived from an EMBL/GenBank/DDBJ whole genome shotgun (WGS) entry which is preliminary data.</text>
</comment>
<dbReference type="RefSeq" id="WP_191305752.1">
    <property type="nucleotide sequence ID" value="NZ_BNAR01000030.1"/>
</dbReference>
<dbReference type="Gene3D" id="1.25.10.10">
    <property type="entry name" value="Leucine-rich Repeat Variant"/>
    <property type="match status" value="1"/>
</dbReference>
<accession>A0ABQ3MUE7</accession>
<protein>
    <recommendedName>
        <fullName evidence="3">HEAT repeat-containing protein</fullName>
    </recommendedName>
</protein>
<organism evidence="1 2">
    <name type="scientific">Lentzea cavernae</name>
    <dbReference type="NCBI Taxonomy" id="2020703"/>
    <lineage>
        <taxon>Bacteria</taxon>
        <taxon>Bacillati</taxon>
        <taxon>Actinomycetota</taxon>
        <taxon>Actinomycetes</taxon>
        <taxon>Pseudonocardiales</taxon>
        <taxon>Pseudonocardiaceae</taxon>
        <taxon>Lentzea</taxon>
    </lineage>
</organism>
<sequence length="111" mass="13094">MTKRFDEAMWLMRRHDPQKNEDGFWLLKPHAAEHLDELIEAFRAEQDDRGLRAWLLELISHARAPEALPILVEHLDHEDESLVGWAVSGLEQLDTKEARIALYRHRANKYD</sequence>
<gene>
    <name evidence="1" type="ORF">GCM10017774_92030</name>
</gene>
<reference evidence="2" key="1">
    <citation type="journal article" date="2019" name="Int. J. Syst. Evol. Microbiol.">
        <title>The Global Catalogue of Microorganisms (GCM) 10K type strain sequencing project: providing services to taxonomists for standard genome sequencing and annotation.</title>
        <authorList>
            <consortium name="The Broad Institute Genomics Platform"/>
            <consortium name="The Broad Institute Genome Sequencing Center for Infectious Disease"/>
            <person name="Wu L."/>
            <person name="Ma J."/>
        </authorList>
    </citation>
    <scope>NUCLEOTIDE SEQUENCE [LARGE SCALE GENOMIC DNA]</scope>
    <source>
        <strain evidence="2">CGMCC 4.7367</strain>
    </source>
</reference>